<comment type="caution">
    <text evidence="2">The sequence shown here is derived from an EMBL/GenBank/DDBJ whole genome shotgun (WGS) entry which is preliminary data.</text>
</comment>
<feature type="transmembrane region" description="Helical" evidence="1">
    <location>
        <begin position="317"/>
        <end position="336"/>
    </location>
</feature>
<dbReference type="PIRSF" id="PIRSF004548">
    <property type="entry name" value="CreD"/>
    <property type="match status" value="1"/>
</dbReference>
<protein>
    <submittedName>
        <fullName evidence="2">Cell envelope integrity protein CreD</fullName>
    </submittedName>
</protein>
<evidence type="ECO:0000256" key="1">
    <source>
        <dbReference type="SAM" id="Phobius"/>
    </source>
</evidence>
<dbReference type="Proteomes" id="UP001589774">
    <property type="component" value="Unassembled WGS sequence"/>
</dbReference>
<keyword evidence="1" id="KW-0812">Transmembrane</keyword>
<reference evidence="2 3" key="1">
    <citation type="submission" date="2024-09" db="EMBL/GenBank/DDBJ databases">
        <authorList>
            <person name="Sun Q."/>
            <person name="Mori K."/>
        </authorList>
    </citation>
    <scope>NUCLEOTIDE SEQUENCE [LARGE SCALE GENOMIC DNA]</scope>
    <source>
        <strain evidence="2 3">CCM 7765</strain>
    </source>
</reference>
<dbReference type="Pfam" id="PF06123">
    <property type="entry name" value="CreD"/>
    <property type="match status" value="1"/>
</dbReference>
<dbReference type="PANTHER" id="PTHR30092">
    <property type="entry name" value="INNER MEMBRANE PROTEIN CRED"/>
    <property type="match status" value="1"/>
</dbReference>
<proteinExistence type="predicted"/>
<organism evidence="2 3">
    <name type="scientific">Olivibacter oleidegradans</name>
    <dbReference type="NCBI Taxonomy" id="760123"/>
    <lineage>
        <taxon>Bacteria</taxon>
        <taxon>Pseudomonadati</taxon>
        <taxon>Bacteroidota</taxon>
        <taxon>Sphingobacteriia</taxon>
        <taxon>Sphingobacteriales</taxon>
        <taxon>Sphingobacteriaceae</taxon>
        <taxon>Olivibacter</taxon>
    </lineage>
</organism>
<keyword evidence="3" id="KW-1185">Reference proteome</keyword>
<keyword evidence="1" id="KW-0472">Membrane</keyword>
<dbReference type="NCBIfam" id="NF008712">
    <property type="entry name" value="PRK11715.1-1"/>
    <property type="match status" value="1"/>
</dbReference>
<sequence length="449" mass="50632">MENQKEKNGLLTWLRRSATAKLAMVGFLSLLLLIPSSWVTDLIRERQGRQKEVMDEIAKSWSGNQNVIGPILVIPYTAFQRIKDDKGNITIEEVKQHVFLMPNNLHVHADALPQLLHRGIFDAVVYNAKVSIKGDFEELDLKKLGIDPQHLLWDKAQLLVNVRDVKGLKEIPKINLGDTTVAMEPSFSDVRVFKNSLASAIDLSKKRSTQRSFSFELQLRGSEGFSLTPIGKNTHFELTGKWKDPSFIGSYLPETRNISDSSFASQWNIPHFNRPFPQQWVDNDGARLSDAESGNSCGVNFLLPVDQYQKNMRSAKYAMLIILLTFVSLLFTEFITKSFVNIVQYVLIGLAMVVYYTLLLSFSEQLGFTWAYIIASLATIILIGSFISTILKKGKSAMLLTGILAVFYIFIYVIIQLQEMALLVGSIGLFIVIAMLMYASSKISWENND</sequence>
<keyword evidence="1" id="KW-1133">Transmembrane helix</keyword>
<evidence type="ECO:0000313" key="3">
    <source>
        <dbReference type="Proteomes" id="UP001589774"/>
    </source>
</evidence>
<gene>
    <name evidence="2" type="primary">creD</name>
    <name evidence="2" type="ORF">ACFFI0_25150</name>
</gene>
<feature type="transmembrane region" description="Helical" evidence="1">
    <location>
        <begin position="422"/>
        <end position="440"/>
    </location>
</feature>
<dbReference type="PANTHER" id="PTHR30092:SF0">
    <property type="entry name" value="INNER MEMBRANE PROTEIN CRED"/>
    <property type="match status" value="1"/>
</dbReference>
<feature type="transmembrane region" description="Helical" evidence="1">
    <location>
        <begin position="342"/>
        <end position="362"/>
    </location>
</feature>
<feature type="transmembrane region" description="Helical" evidence="1">
    <location>
        <begin position="20"/>
        <end position="39"/>
    </location>
</feature>
<dbReference type="EMBL" id="JBHLWO010000007">
    <property type="protein sequence ID" value="MFC0321624.1"/>
    <property type="molecule type" value="Genomic_DNA"/>
</dbReference>
<dbReference type="InterPro" id="IPR010364">
    <property type="entry name" value="Uncharacterised_IM_CreD"/>
</dbReference>
<accession>A0ABV6HRV6</accession>
<feature type="transmembrane region" description="Helical" evidence="1">
    <location>
        <begin position="397"/>
        <end position="415"/>
    </location>
</feature>
<feature type="transmembrane region" description="Helical" evidence="1">
    <location>
        <begin position="369"/>
        <end position="391"/>
    </location>
</feature>
<evidence type="ECO:0000313" key="2">
    <source>
        <dbReference type="EMBL" id="MFC0321624.1"/>
    </source>
</evidence>
<dbReference type="RefSeq" id="WP_013665758.1">
    <property type="nucleotide sequence ID" value="NZ_JBHLWO010000007.1"/>
</dbReference>
<name>A0ABV6HRV6_9SPHI</name>